<accession>A0ACB8EX06</accession>
<organism evidence="1 2">
    <name type="scientific">Sphaerodactylus townsendi</name>
    <dbReference type="NCBI Taxonomy" id="933632"/>
    <lineage>
        <taxon>Eukaryota</taxon>
        <taxon>Metazoa</taxon>
        <taxon>Chordata</taxon>
        <taxon>Craniata</taxon>
        <taxon>Vertebrata</taxon>
        <taxon>Euteleostomi</taxon>
        <taxon>Lepidosauria</taxon>
        <taxon>Squamata</taxon>
        <taxon>Bifurcata</taxon>
        <taxon>Gekkota</taxon>
        <taxon>Sphaerodactylidae</taxon>
        <taxon>Sphaerodactylus</taxon>
    </lineage>
</organism>
<keyword evidence="2" id="KW-1185">Reference proteome</keyword>
<dbReference type="EMBL" id="CM037628">
    <property type="protein sequence ID" value="KAH7997290.1"/>
    <property type="molecule type" value="Genomic_DNA"/>
</dbReference>
<proteinExistence type="predicted"/>
<evidence type="ECO:0000313" key="1">
    <source>
        <dbReference type="EMBL" id="KAH7997290.1"/>
    </source>
</evidence>
<name>A0ACB8EX06_9SAUR</name>
<gene>
    <name evidence="1" type="ORF">K3G42_014532</name>
</gene>
<reference evidence="1" key="1">
    <citation type="submission" date="2021-08" db="EMBL/GenBank/DDBJ databases">
        <title>The first chromosome-level gecko genome reveals the dynamic sex chromosomes of Neotropical dwarf geckos (Sphaerodactylidae: Sphaerodactylus).</title>
        <authorList>
            <person name="Pinto B.J."/>
            <person name="Keating S.E."/>
            <person name="Gamble T."/>
        </authorList>
    </citation>
    <scope>NUCLEOTIDE SEQUENCE</scope>
    <source>
        <strain evidence="1">TG3544</strain>
    </source>
</reference>
<sequence>MPKGVSLSHRCTPPPTHTLNCPPRQSAKLNTHPRTRQLYSGQEDREGKDVGHVTSWLPCPSTVAARTLTDIFFLLSLPAHTHTPPGWDTPCQYFPPVWPGCPTAITRYHAMK</sequence>
<comment type="caution">
    <text evidence="1">The sequence shown here is derived from an EMBL/GenBank/DDBJ whole genome shotgun (WGS) entry which is preliminary data.</text>
</comment>
<dbReference type="Proteomes" id="UP000827872">
    <property type="component" value="Linkage Group LG15"/>
</dbReference>
<protein>
    <submittedName>
        <fullName evidence="1">Uncharacterized protein</fullName>
    </submittedName>
</protein>
<evidence type="ECO:0000313" key="2">
    <source>
        <dbReference type="Proteomes" id="UP000827872"/>
    </source>
</evidence>